<evidence type="ECO:0000256" key="2">
    <source>
        <dbReference type="ARBA" id="ARBA00022448"/>
    </source>
</evidence>
<evidence type="ECO:0000256" key="3">
    <source>
        <dbReference type="ARBA" id="ARBA00022483"/>
    </source>
</evidence>
<feature type="domain" description="Exocyst complex component EXOC2/Sec5 N-terminal" evidence="5">
    <location>
        <begin position="78"/>
        <end position="896"/>
    </location>
</feature>
<dbReference type="EMBL" id="LN890566">
    <property type="protein sequence ID" value="CUS24070.1"/>
    <property type="molecule type" value="Genomic_DNA"/>
</dbReference>
<dbReference type="Proteomes" id="UP000236544">
    <property type="component" value="Unassembled WGS sequence"/>
</dbReference>
<dbReference type="InterPro" id="IPR039481">
    <property type="entry name" value="EXOC2/Sec5_N_dom"/>
</dbReference>
<reference evidence="7" key="1">
    <citation type="submission" date="2015-10" db="EMBL/GenBank/DDBJ databases">
        <authorList>
            <person name="Devillers H."/>
        </authorList>
    </citation>
    <scope>NUCLEOTIDE SEQUENCE [LARGE SCALE GENOMIC DNA]</scope>
</reference>
<keyword evidence="2 4" id="KW-0813">Transport</keyword>
<dbReference type="Pfam" id="PF15469">
    <property type="entry name" value="Sec5"/>
    <property type="match status" value="1"/>
</dbReference>
<comment type="subunit">
    <text evidence="4">Component of the exocyst complex.</text>
</comment>
<comment type="function">
    <text evidence="4">Component of the exocyst complex involved in the docking of exocytic vesicles with fusion sites on the plasma membrane.</text>
</comment>
<dbReference type="PANTHER" id="PTHR13043">
    <property type="entry name" value="EXOCYST COMPLEX COMPONENT SEC5"/>
    <property type="match status" value="1"/>
</dbReference>
<sequence length="897" mass="103081">MGDGAFAFGARELRDFYQLKDLDPKVSWIEDSSVVYSLSQPQNADSIDSSYAVLNELLRQEHEHSTERSDTIETAGLSDPLNSTTRLEDLLDHYRIPQEERYKYYINSKKFNSKLYLKQLHAQDTFKDLSTSLDRLDQSLQAQSEDLKQLVQRNFVKYVRSKNNLDRIYEQFNKFSLGECRDFGTDDLGETVDDSIREITIKVKPILDISTKRKNAQTTIAFLQDHKEFFDAPKKLKQYLIEKDFANLVVEYNNAHSTFKDLQKRGFSFPILTKIWDDIENTICYYREVIWDSLINLVAGETQEQILPLISKLLDLNYAGNPIIEWINMKLDIFEQKIEEVCSQMCTKIIQSQKKIVESALNEKVDLTFYLSITNSTGKANDGQVSRLGTAGNSFLRNPGLCDTVVVVEMWLLISKFVSLLSRESSAFVEFWGHVEKFLDGTYQTSLLNDKRKDDILGSSVQTRDDFGQFLEMKNDEVRSIRGRGENFLKRLCENLSNFFIASQSTLSTGSMPEKETGLPLDYGFLPPNSNCLSCLRYLPRIVEPILKFTTELAQLNVSSSSIEILRETNALVLERSISAISATKLRDISSFHTLEDWSMYRTSDSEEYGITQFPEVVRTFQNLSITTVRNMLYSYEKLPVLNGIYVVTHPSRKMLAGIEVQQIVSMEAVLESILKEAAKEKESPRNPRTILTLTNLQYIKDSVFPRILQYFDESFETQLSRKNLEIFTLLAKMETSILGNYLSDLKVNLRDILEERFYEINWAAYHSNSFRVGDYIIEALMVLVGVHSECFKIAPQLIGRILRESQVFISKYLFEAFKPYAGNLSSDGLLQVVVDLQFFLRVLSNMLETTTEATLNATIQNCFENDLDRMQRCIKETEPIVSANLEKTSVQFASFK</sequence>
<evidence type="ECO:0000313" key="6">
    <source>
        <dbReference type="EMBL" id="CUS24070.1"/>
    </source>
</evidence>
<keyword evidence="7" id="KW-1185">Reference proteome</keyword>
<evidence type="ECO:0000313" key="7">
    <source>
        <dbReference type="Proteomes" id="UP000236544"/>
    </source>
</evidence>
<comment type="similarity">
    <text evidence="1 4">Belongs to the SEC5 family.</text>
</comment>
<accession>A0A0N7MM45</accession>
<dbReference type="GO" id="GO:0006893">
    <property type="term" value="P:Golgi to plasma membrane transport"/>
    <property type="evidence" value="ECO:0007669"/>
    <property type="project" value="UniProtKB-UniRule"/>
</dbReference>
<evidence type="ECO:0000259" key="5">
    <source>
        <dbReference type="Pfam" id="PF15469"/>
    </source>
</evidence>
<dbReference type="GO" id="GO:0000145">
    <property type="term" value="C:exocyst"/>
    <property type="evidence" value="ECO:0007669"/>
    <property type="project" value="UniProtKB-UniRule"/>
</dbReference>
<protein>
    <recommendedName>
        <fullName evidence="4">Exocyst complex component SEC5</fullName>
    </recommendedName>
</protein>
<organism evidence="6 7">
    <name type="scientific">Lachancea quebecensis</name>
    <dbReference type="NCBI Taxonomy" id="1654605"/>
    <lineage>
        <taxon>Eukaryota</taxon>
        <taxon>Fungi</taxon>
        <taxon>Dikarya</taxon>
        <taxon>Ascomycota</taxon>
        <taxon>Saccharomycotina</taxon>
        <taxon>Saccharomycetes</taxon>
        <taxon>Saccharomycetales</taxon>
        <taxon>Saccharomycetaceae</taxon>
        <taxon>Lachancea</taxon>
    </lineage>
</organism>
<dbReference type="PANTHER" id="PTHR13043:SF1">
    <property type="entry name" value="EXOCYST COMPLEX COMPONENT 2"/>
    <property type="match status" value="1"/>
</dbReference>
<dbReference type="InterPro" id="IPR029175">
    <property type="entry name" value="EXOC2/Sec5"/>
</dbReference>
<gene>
    <name evidence="6" type="ORF">LAQU0_S13e02608g</name>
</gene>
<proteinExistence type="inferred from homology"/>
<dbReference type="AlphaFoldDB" id="A0A0N7MM45"/>
<name>A0A0N7MM45_9SACH</name>
<dbReference type="GO" id="GO:0015031">
    <property type="term" value="P:protein transport"/>
    <property type="evidence" value="ECO:0007669"/>
    <property type="project" value="UniProtKB-KW"/>
</dbReference>
<dbReference type="GO" id="GO:0006887">
    <property type="term" value="P:exocytosis"/>
    <property type="evidence" value="ECO:0007669"/>
    <property type="project" value="UniProtKB-KW"/>
</dbReference>
<evidence type="ECO:0000256" key="1">
    <source>
        <dbReference type="ARBA" id="ARBA00010578"/>
    </source>
</evidence>
<evidence type="ECO:0000256" key="4">
    <source>
        <dbReference type="RuleBase" id="RU365069"/>
    </source>
</evidence>
<keyword evidence="3 4" id="KW-0268">Exocytosis</keyword>
<dbReference type="OrthoDB" id="26242at2759"/>
<keyword evidence="4" id="KW-0653">Protein transport</keyword>